<dbReference type="Proteomes" id="UP001143364">
    <property type="component" value="Unassembled WGS sequence"/>
</dbReference>
<evidence type="ECO:0000259" key="1">
    <source>
        <dbReference type="Pfam" id="PF03992"/>
    </source>
</evidence>
<keyword evidence="3" id="KW-1185">Reference proteome</keyword>
<dbReference type="SUPFAM" id="SSF54909">
    <property type="entry name" value="Dimeric alpha+beta barrel"/>
    <property type="match status" value="1"/>
</dbReference>
<evidence type="ECO:0000313" key="3">
    <source>
        <dbReference type="Proteomes" id="UP001143364"/>
    </source>
</evidence>
<organism evidence="2 3">
    <name type="scientific">Methylopila jiangsuensis</name>
    <dbReference type="NCBI Taxonomy" id="586230"/>
    <lineage>
        <taxon>Bacteria</taxon>
        <taxon>Pseudomonadati</taxon>
        <taxon>Pseudomonadota</taxon>
        <taxon>Alphaproteobacteria</taxon>
        <taxon>Hyphomicrobiales</taxon>
        <taxon>Methylopilaceae</taxon>
        <taxon>Methylopila</taxon>
    </lineage>
</organism>
<comment type="caution">
    <text evidence="2">The sequence shown here is derived from an EMBL/GenBank/DDBJ whole genome shotgun (WGS) entry which is preliminary data.</text>
</comment>
<reference evidence="2" key="2">
    <citation type="submission" date="2023-01" db="EMBL/GenBank/DDBJ databases">
        <authorList>
            <person name="Sun Q."/>
            <person name="Evtushenko L."/>
        </authorList>
    </citation>
    <scope>NUCLEOTIDE SEQUENCE</scope>
    <source>
        <strain evidence="2">VKM B-2555</strain>
    </source>
</reference>
<dbReference type="InterPro" id="IPR011008">
    <property type="entry name" value="Dimeric_a/b-barrel"/>
</dbReference>
<accession>A0A9W6N296</accession>
<dbReference type="EMBL" id="BSFK01000004">
    <property type="protein sequence ID" value="GLK75011.1"/>
    <property type="molecule type" value="Genomic_DNA"/>
</dbReference>
<dbReference type="Pfam" id="PF03992">
    <property type="entry name" value="ABM"/>
    <property type="match status" value="1"/>
</dbReference>
<dbReference type="InterPro" id="IPR007138">
    <property type="entry name" value="ABM_dom"/>
</dbReference>
<gene>
    <name evidence="2" type="ORF">GCM10008171_02650</name>
</gene>
<reference evidence="2" key="1">
    <citation type="journal article" date="2014" name="Int. J. Syst. Evol. Microbiol.">
        <title>Complete genome sequence of Corynebacterium casei LMG S-19264T (=DSM 44701T), isolated from a smear-ripened cheese.</title>
        <authorList>
            <consortium name="US DOE Joint Genome Institute (JGI-PGF)"/>
            <person name="Walter F."/>
            <person name="Albersmeier A."/>
            <person name="Kalinowski J."/>
            <person name="Ruckert C."/>
        </authorList>
    </citation>
    <scope>NUCLEOTIDE SEQUENCE</scope>
    <source>
        <strain evidence="2">VKM B-2555</strain>
    </source>
</reference>
<proteinExistence type="predicted"/>
<evidence type="ECO:0000313" key="2">
    <source>
        <dbReference type="EMBL" id="GLK75011.1"/>
    </source>
</evidence>
<dbReference type="Gene3D" id="3.30.70.100">
    <property type="match status" value="1"/>
</dbReference>
<dbReference type="AlphaFoldDB" id="A0A9W6N296"/>
<name>A0A9W6N296_9HYPH</name>
<sequence>MCWRASRPHYVALMKLVATVFEVEPQNIAAFRAAAFASAREMERSDPECRGVAIAEDPEAPGFFLTSTLYASDAAAEADDAPARLAFEEAVRPFVKVRRVRLFDLG</sequence>
<feature type="domain" description="ABM" evidence="1">
    <location>
        <begin position="16"/>
        <end position="78"/>
    </location>
</feature>
<protein>
    <recommendedName>
        <fullName evidence="1">ABM domain-containing protein</fullName>
    </recommendedName>
</protein>